<feature type="region of interest" description="Disordered" evidence="1">
    <location>
        <begin position="131"/>
        <end position="159"/>
    </location>
</feature>
<gene>
    <name evidence="2" type="ORF">GYMLUDRAFT_762685</name>
</gene>
<proteinExistence type="predicted"/>
<dbReference type="AlphaFoldDB" id="A0A0D0CPD5"/>
<accession>A0A0D0CPD5</accession>
<name>A0A0D0CPD5_9AGAR</name>
<keyword evidence="3" id="KW-1185">Reference proteome</keyword>
<protein>
    <submittedName>
        <fullName evidence="2">Uncharacterized protein</fullName>
    </submittedName>
</protein>
<dbReference type="OrthoDB" id="2357318at2759"/>
<evidence type="ECO:0000313" key="2">
    <source>
        <dbReference type="EMBL" id="KIK57163.1"/>
    </source>
</evidence>
<evidence type="ECO:0000256" key="1">
    <source>
        <dbReference type="SAM" id="MobiDB-lite"/>
    </source>
</evidence>
<dbReference type="EMBL" id="KN834792">
    <property type="protein sequence ID" value="KIK57163.1"/>
    <property type="molecule type" value="Genomic_DNA"/>
</dbReference>
<dbReference type="HOGENOM" id="CLU_1563049_0_0_1"/>
<reference evidence="2 3" key="1">
    <citation type="submission" date="2014-04" db="EMBL/GenBank/DDBJ databases">
        <title>Evolutionary Origins and Diversification of the Mycorrhizal Mutualists.</title>
        <authorList>
            <consortium name="DOE Joint Genome Institute"/>
            <consortium name="Mycorrhizal Genomics Consortium"/>
            <person name="Kohler A."/>
            <person name="Kuo A."/>
            <person name="Nagy L.G."/>
            <person name="Floudas D."/>
            <person name="Copeland A."/>
            <person name="Barry K.W."/>
            <person name="Cichocki N."/>
            <person name="Veneault-Fourrey C."/>
            <person name="LaButti K."/>
            <person name="Lindquist E.A."/>
            <person name="Lipzen A."/>
            <person name="Lundell T."/>
            <person name="Morin E."/>
            <person name="Murat C."/>
            <person name="Riley R."/>
            <person name="Ohm R."/>
            <person name="Sun H."/>
            <person name="Tunlid A."/>
            <person name="Henrissat B."/>
            <person name="Grigoriev I.V."/>
            <person name="Hibbett D.S."/>
            <person name="Martin F."/>
        </authorList>
    </citation>
    <scope>NUCLEOTIDE SEQUENCE [LARGE SCALE GENOMIC DNA]</scope>
    <source>
        <strain evidence="2 3">FD-317 M1</strain>
    </source>
</reference>
<sequence>MCASIRVVLPTRSFYSNLLCHSIHSYFTDSASQSIPPLTFSLILASQSLLIDDQKLKILPISNLSKVLPQCIEEAFTSYGALGGPVIPTSTVADPPSSDPDLTTLPSTNPSPLHNLFPIPLLLAQGRTNQCTRNTSHPTLSRSESRSSRSRTGPANAPWTSLKTLLFTKQL</sequence>
<feature type="compositionally biased region" description="Polar residues" evidence="1">
    <location>
        <begin position="131"/>
        <end position="140"/>
    </location>
</feature>
<organism evidence="2 3">
    <name type="scientific">Collybiopsis luxurians FD-317 M1</name>
    <dbReference type="NCBI Taxonomy" id="944289"/>
    <lineage>
        <taxon>Eukaryota</taxon>
        <taxon>Fungi</taxon>
        <taxon>Dikarya</taxon>
        <taxon>Basidiomycota</taxon>
        <taxon>Agaricomycotina</taxon>
        <taxon>Agaricomycetes</taxon>
        <taxon>Agaricomycetidae</taxon>
        <taxon>Agaricales</taxon>
        <taxon>Marasmiineae</taxon>
        <taxon>Omphalotaceae</taxon>
        <taxon>Collybiopsis</taxon>
        <taxon>Collybiopsis luxurians</taxon>
    </lineage>
</organism>
<dbReference type="Proteomes" id="UP000053593">
    <property type="component" value="Unassembled WGS sequence"/>
</dbReference>
<evidence type="ECO:0000313" key="3">
    <source>
        <dbReference type="Proteomes" id="UP000053593"/>
    </source>
</evidence>